<organism evidence="2 3">
    <name type="scientific">Gymnopilus junonius</name>
    <name type="common">Spectacular rustgill mushroom</name>
    <name type="synonym">Gymnopilus spectabilis subsp. junonius</name>
    <dbReference type="NCBI Taxonomy" id="109634"/>
    <lineage>
        <taxon>Eukaryota</taxon>
        <taxon>Fungi</taxon>
        <taxon>Dikarya</taxon>
        <taxon>Basidiomycota</taxon>
        <taxon>Agaricomycotina</taxon>
        <taxon>Agaricomycetes</taxon>
        <taxon>Agaricomycetidae</taxon>
        <taxon>Agaricales</taxon>
        <taxon>Agaricineae</taxon>
        <taxon>Hymenogastraceae</taxon>
        <taxon>Gymnopilus</taxon>
    </lineage>
</organism>
<feature type="region of interest" description="Disordered" evidence="1">
    <location>
        <begin position="551"/>
        <end position="625"/>
    </location>
</feature>
<feature type="compositionally biased region" description="Low complexity" evidence="1">
    <location>
        <begin position="135"/>
        <end position="145"/>
    </location>
</feature>
<dbReference type="OrthoDB" id="2413468at2759"/>
<feature type="compositionally biased region" description="Low complexity" evidence="1">
    <location>
        <begin position="591"/>
        <end position="613"/>
    </location>
</feature>
<keyword evidence="3" id="KW-1185">Reference proteome</keyword>
<dbReference type="Proteomes" id="UP000724874">
    <property type="component" value="Unassembled WGS sequence"/>
</dbReference>
<evidence type="ECO:0000313" key="2">
    <source>
        <dbReference type="EMBL" id="KAF8901659.1"/>
    </source>
</evidence>
<sequence length="945" mass="101869">MNDISSGSVSAYNRPSYKSTRFPQGEAAPHRSKSSKDRPDNVLSYYDSSIPNESPNYAQPSSHASGRHTRKASTTSMSSDSDYSYNSETADAKDAPSEASSVATRRSTTPSKGGADRRRVAIVEMDTVNEGYKNSSETSSSSSSLHSRRGNESKLAGLALVAPPDATLRTYTHPTPPLSAPITTDSTNNNLLTVHQDKGHNRSASKVSSSKNVSSRDSADIAKEPMREGNSNNRPPVVMAGTRTPSPDKKSFPGNQEIRTQELLHPNSGPQSVINIFSPVVTPDIGERKEVTDPVAGPVVVILEDLSMKSRSTSSWRSESPALSSVHTRSSSSTPLANPAYLHYEPGVHATAGPLPPPPRASNIYVSSPPPPRPPRLHSPSPARSRGGLEAVKQSLQLPESVTAALSRSPKPSTPDFILRDDKKEEKDSGLQMSNATSVHRREGATLSSSFPSVESSSFVEPLLLNSSVAAPPEFTNDKESSLSETSNEDPLDIPTVTVVEPIPRSDFKQSDSSDQSNKIDHSKFDQWLKENPQFVQPFGDVRQGVSLDEQRYDPPERPLSSLSAGHTDEAPSPPPKSLRNSVANNMKRFSSLPKTPSLSSSKRSSGSTYYSRTPPPSPRHVPHTSFKKIISSNPAALFCHEVHSQNTTLQRCTIYANKINELYIHDCGLSKWVVDTKTRGQNPQTQRGPSSNPFVPQPRQTSRASMMSEVTFPIRPDASTATDLSQGAYRDITPPGLPPALPYPSLAMNPPRSQPARSNSSVGSGTPPSSLRSLAPTPSTKGAGFFASLGRKASLSRKDRLIVNISSPGTGSPASAKLAPKTSVSTVNISRPIVITNPPTVPGGPRAPRRPQRSQTFTTSASPSSFPDREGQLGRRPSLFNITLDTVIDIQPDPAFVRQVDQLAALLPHADRDVLAGYLRRAGQDMLAIGQYLEDERMGTIRQP</sequence>
<comment type="caution">
    <text evidence="2">The sequence shown here is derived from an EMBL/GenBank/DDBJ whole genome shotgun (WGS) entry which is preliminary data.</text>
</comment>
<feature type="region of interest" description="Disordered" evidence="1">
    <location>
        <begin position="1"/>
        <end position="254"/>
    </location>
</feature>
<evidence type="ECO:0000256" key="1">
    <source>
        <dbReference type="SAM" id="MobiDB-lite"/>
    </source>
</evidence>
<feature type="compositionally biased region" description="Basic and acidic residues" evidence="1">
    <location>
        <begin position="217"/>
        <end position="227"/>
    </location>
</feature>
<accession>A0A9P5NP63</accession>
<feature type="compositionally biased region" description="Polar residues" evidence="1">
    <location>
        <begin position="680"/>
        <end position="705"/>
    </location>
</feature>
<reference evidence="2" key="1">
    <citation type="submission" date="2020-11" db="EMBL/GenBank/DDBJ databases">
        <authorList>
            <consortium name="DOE Joint Genome Institute"/>
            <person name="Ahrendt S."/>
            <person name="Riley R."/>
            <person name="Andreopoulos W."/>
            <person name="LaButti K."/>
            <person name="Pangilinan J."/>
            <person name="Ruiz-duenas F.J."/>
            <person name="Barrasa J.M."/>
            <person name="Sanchez-Garcia M."/>
            <person name="Camarero S."/>
            <person name="Miyauchi S."/>
            <person name="Serrano A."/>
            <person name="Linde D."/>
            <person name="Babiker R."/>
            <person name="Drula E."/>
            <person name="Ayuso-Fernandez I."/>
            <person name="Pacheco R."/>
            <person name="Padilla G."/>
            <person name="Ferreira P."/>
            <person name="Barriuso J."/>
            <person name="Kellner H."/>
            <person name="Castanera R."/>
            <person name="Alfaro M."/>
            <person name="Ramirez L."/>
            <person name="Pisabarro A.G."/>
            <person name="Kuo A."/>
            <person name="Tritt A."/>
            <person name="Lipzen A."/>
            <person name="He G."/>
            <person name="Yan M."/>
            <person name="Ng V."/>
            <person name="Cullen D."/>
            <person name="Martin F."/>
            <person name="Rosso M.-N."/>
            <person name="Henrissat B."/>
            <person name="Hibbett D."/>
            <person name="Martinez A.T."/>
            <person name="Grigoriev I.V."/>
        </authorList>
    </citation>
    <scope>NUCLEOTIDE SEQUENCE</scope>
    <source>
        <strain evidence="2">AH 44721</strain>
    </source>
</reference>
<feature type="region of interest" description="Disordered" evidence="1">
    <location>
        <begin position="470"/>
        <end position="520"/>
    </location>
</feature>
<dbReference type="AlphaFoldDB" id="A0A9P5NP63"/>
<feature type="compositionally biased region" description="Basic and acidic residues" evidence="1">
    <location>
        <begin position="504"/>
        <end position="520"/>
    </location>
</feature>
<feature type="region of interest" description="Disordered" evidence="1">
    <location>
        <begin position="835"/>
        <end position="875"/>
    </location>
</feature>
<protein>
    <submittedName>
        <fullName evidence="2">Uncharacterized protein</fullName>
    </submittedName>
</protein>
<feature type="compositionally biased region" description="Low complexity" evidence="1">
    <location>
        <begin position="309"/>
        <end position="333"/>
    </location>
</feature>
<feature type="compositionally biased region" description="Basic and acidic residues" evidence="1">
    <location>
        <begin position="418"/>
        <end position="429"/>
    </location>
</feature>
<feature type="compositionally biased region" description="Polar residues" evidence="1">
    <location>
        <begin position="98"/>
        <end position="111"/>
    </location>
</feature>
<feature type="compositionally biased region" description="Low complexity" evidence="1">
    <location>
        <begin position="73"/>
        <end position="87"/>
    </location>
</feature>
<feature type="compositionally biased region" description="Polar residues" evidence="1">
    <location>
        <begin position="756"/>
        <end position="780"/>
    </location>
</feature>
<proteinExistence type="predicted"/>
<feature type="compositionally biased region" description="Low complexity" evidence="1">
    <location>
        <begin position="854"/>
        <end position="867"/>
    </location>
</feature>
<feature type="region of interest" description="Disordered" evidence="1">
    <location>
        <begin position="402"/>
        <end position="454"/>
    </location>
</feature>
<feature type="region of interest" description="Disordered" evidence="1">
    <location>
        <begin position="679"/>
        <end position="705"/>
    </location>
</feature>
<name>A0A9P5NP63_GYMJU</name>
<feature type="compositionally biased region" description="Polar residues" evidence="1">
    <location>
        <begin position="181"/>
        <end position="193"/>
    </location>
</feature>
<evidence type="ECO:0000313" key="3">
    <source>
        <dbReference type="Proteomes" id="UP000724874"/>
    </source>
</evidence>
<feature type="region of interest" description="Disordered" evidence="1">
    <location>
        <begin position="309"/>
        <end position="388"/>
    </location>
</feature>
<feature type="region of interest" description="Disordered" evidence="1">
    <location>
        <begin position="719"/>
        <end position="780"/>
    </location>
</feature>
<gene>
    <name evidence="2" type="ORF">CPB84DRAFT_1777139</name>
</gene>
<feature type="compositionally biased region" description="Polar residues" evidence="1">
    <location>
        <begin position="1"/>
        <end position="22"/>
    </location>
</feature>
<feature type="compositionally biased region" description="Polar residues" evidence="1">
    <location>
        <begin position="579"/>
        <end position="589"/>
    </location>
</feature>
<feature type="compositionally biased region" description="Low complexity" evidence="1">
    <location>
        <begin position="202"/>
        <end position="216"/>
    </location>
</feature>
<feature type="compositionally biased region" description="Polar residues" evidence="1">
    <location>
        <begin position="46"/>
        <end position="64"/>
    </location>
</feature>
<dbReference type="EMBL" id="JADNYJ010000040">
    <property type="protein sequence ID" value="KAF8901659.1"/>
    <property type="molecule type" value="Genomic_DNA"/>
</dbReference>